<dbReference type="GO" id="GO:0160147">
    <property type="term" value="F:tRNA pseudouridine(38-40) synthase activity"/>
    <property type="evidence" value="ECO:0007669"/>
    <property type="project" value="UniProtKB-EC"/>
</dbReference>
<comment type="function">
    <text evidence="4">Formation of pseudouridine at positions 38, 39 and 40 in the anticodon stem and loop of transfer RNAs.</text>
</comment>
<evidence type="ECO:0000313" key="7">
    <source>
        <dbReference type="EMBL" id="MBS7528192.1"/>
    </source>
</evidence>
<feature type="domain" description="Pseudouridine synthase I TruA alpha/beta" evidence="6">
    <location>
        <begin position="7"/>
        <end position="103"/>
    </location>
</feature>
<dbReference type="InterPro" id="IPR020095">
    <property type="entry name" value="PsdUridine_synth_TruA_C"/>
</dbReference>
<protein>
    <recommendedName>
        <fullName evidence="4">tRNA pseudouridine synthase A</fullName>
        <ecNumber evidence="4">5.4.99.12</ecNumber>
    </recommendedName>
    <alternativeName>
        <fullName evidence="4">tRNA pseudouridine(38-40) synthase</fullName>
    </alternativeName>
    <alternativeName>
        <fullName evidence="4">tRNA pseudouridylate synthase I</fullName>
    </alternativeName>
    <alternativeName>
        <fullName evidence="4">tRNA-uridine isomerase I</fullName>
    </alternativeName>
</protein>
<keyword evidence="8" id="KW-1185">Reference proteome</keyword>
<comment type="catalytic activity">
    <reaction evidence="4 5">
        <text>uridine(38/39/40) in tRNA = pseudouridine(38/39/40) in tRNA</text>
        <dbReference type="Rhea" id="RHEA:22376"/>
        <dbReference type="Rhea" id="RHEA-COMP:10085"/>
        <dbReference type="Rhea" id="RHEA-COMP:10087"/>
        <dbReference type="ChEBI" id="CHEBI:65314"/>
        <dbReference type="ChEBI" id="CHEBI:65315"/>
        <dbReference type="EC" id="5.4.99.12"/>
    </reaction>
</comment>
<organism evidence="7 8">
    <name type="scientific">Fusibacter paucivorans</name>
    <dbReference type="NCBI Taxonomy" id="76009"/>
    <lineage>
        <taxon>Bacteria</taxon>
        <taxon>Bacillati</taxon>
        <taxon>Bacillota</taxon>
        <taxon>Clostridia</taxon>
        <taxon>Eubacteriales</taxon>
        <taxon>Eubacteriales Family XII. Incertae Sedis</taxon>
        <taxon>Fusibacter</taxon>
    </lineage>
</organism>
<feature type="domain" description="Pseudouridine synthase I TruA alpha/beta" evidence="6">
    <location>
        <begin position="142"/>
        <end position="244"/>
    </location>
</feature>
<accession>A0ABS5PTF3</accession>
<evidence type="ECO:0000256" key="3">
    <source>
        <dbReference type="ARBA" id="ARBA00023235"/>
    </source>
</evidence>
<dbReference type="PANTHER" id="PTHR11142">
    <property type="entry name" value="PSEUDOURIDYLATE SYNTHASE"/>
    <property type="match status" value="1"/>
</dbReference>
<comment type="subunit">
    <text evidence="4">Homodimer.</text>
</comment>
<dbReference type="EMBL" id="JAHBCL010000033">
    <property type="protein sequence ID" value="MBS7528192.1"/>
    <property type="molecule type" value="Genomic_DNA"/>
</dbReference>
<dbReference type="HAMAP" id="MF_00171">
    <property type="entry name" value="TruA"/>
    <property type="match status" value="1"/>
</dbReference>
<dbReference type="EC" id="5.4.99.12" evidence="4"/>
<dbReference type="RefSeq" id="WP_213238052.1">
    <property type="nucleotide sequence ID" value="NZ_JAHBCL010000033.1"/>
</dbReference>
<gene>
    <name evidence="4 7" type="primary">truA</name>
    <name evidence="7" type="ORF">KHM83_16005</name>
</gene>
<comment type="caution">
    <text evidence="4">Lacks conserved residue(s) required for the propagation of feature annotation.</text>
</comment>
<dbReference type="Proteomes" id="UP000746471">
    <property type="component" value="Unassembled WGS sequence"/>
</dbReference>
<evidence type="ECO:0000256" key="2">
    <source>
        <dbReference type="ARBA" id="ARBA00022694"/>
    </source>
</evidence>
<dbReference type="InterPro" id="IPR020094">
    <property type="entry name" value="TruA/RsuA/RluB/E/F_N"/>
</dbReference>
<evidence type="ECO:0000259" key="6">
    <source>
        <dbReference type="Pfam" id="PF01416"/>
    </source>
</evidence>
<feature type="active site" description="Nucleophile" evidence="4">
    <location>
        <position position="51"/>
    </location>
</feature>
<dbReference type="CDD" id="cd02570">
    <property type="entry name" value="PseudoU_synth_EcTruA"/>
    <property type="match status" value="1"/>
</dbReference>
<dbReference type="Gene3D" id="3.30.70.580">
    <property type="entry name" value="Pseudouridine synthase I, catalytic domain, N-terminal subdomain"/>
    <property type="match status" value="1"/>
</dbReference>
<evidence type="ECO:0000256" key="5">
    <source>
        <dbReference type="RuleBase" id="RU003792"/>
    </source>
</evidence>
<evidence type="ECO:0000256" key="4">
    <source>
        <dbReference type="HAMAP-Rule" id="MF_00171"/>
    </source>
</evidence>
<dbReference type="PIRSF" id="PIRSF001430">
    <property type="entry name" value="tRNA_psdUrid_synth"/>
    <property type="match status" value="1"/>
</dbReference>
<dbReference type="InterPro" id="IPR001406">
    <property type="entry name" value="PsdUridine_synth_TruA"/>
</dbReference>
<keyword evidence="2 4" id="KW-0819">tRNA processing</keyword>
<comment type="similarity">
    <text evidence="1 4 5">Belongs to the tRNA pseudouridine synthase TruA family.</text>
</comment>
<dbReference type="InterPro" id="IPR020097">
    <property type="entry name" value="PsdUridine_synth_TruA_a/b_dom"/>
</dbReference>
<dbReference type="SUPFAM" id="SSF55120">
    <property type="entry name" value="Pseudouridine synthase"/>
    <property type="match status" value="1"/>
</dbReference>
<dbReference type="Gene3D" id="3.30.70.660">
    <property type="entry name" value="Pseudouridine synthase I, catalytic domain, C-terminal subdomain"/>
    <property type="match status" value="1"/>
</dbReference>
<feature type="binding site" evidence="4">
    <location>
        <position position="109"/>
    </location>
    <ligand>
        <name>substrate</name>
    </ligand>
</feature>
<keyword evidence="3 4" id="KW-0413">Isomerase</keyword>
<dbReference type="InterPro" id="IPR020103">
    <property type="entry name" value="PsdUridine_synth_cat_dom_sf"/>
</dbReference>
<reference evidence="7 8" key="1">
    <citation type="submission" date="2021-05" db="EMBL/GenBank/DDBJ databases">
        <title>Fusibacter ferrireducens sp. nov., an anaerobic, sulfur- and Fe-reducing bacterium isolated from the mangrove sediment.</title>
        <authorList>
            <person name="Qiu D."/>
        </authorList>
    </citation>
    <scope>NUCLEOTIDE SEQUENCE [LARGE SCALE GENOMIC DNA]</scope>
    <source>
        <strain evidence="7 8">DSM 12116</strain>
    </source>
</reference>
<dbReference type="NCBIfam" id="TIGR00071">
    <property type="entry name" value="hisT_truA"/>
    <property type="match status" value="1"/>
</dbReference>
<comment type="caution">
    <text evidence="7">The sequence shown here is derived from an EMBL/GenBank/DDBJ whole genome shotgun (WGS) entry which is preliminary data.</text>
</comment>
<proteinExistence type="inferred from homology"/>
<dbReference type="Pfam" id="PF01416">
    <property type="entry name" value="PseudoU_synth_1"/>
    <property type="match status" value="2"/>
</dbReference>
<name>A0ABS5PTF3_9FIRM</name>
<evidence type="ECO:0000256" key="1">
    <source>
        <dbReference type="ARBA" id="ARBA00009375"/>
    </source>
</evidence>
<sequence length="245" mass="27669">MNYLLSIAYDGSGFCGWQRLPNARTVQGVIEQALTKMLRETITIDGAGRTDAGVHALNQTATFQTTKPITAEQLAYALNHFLPSDISIEKVNAAADDFHARYSAVGKRYGYKLFISPVQRPFQERYESRIKEALDEGRVREAMCYFCGRHDFKALMASGSHVKDTIRTISKFELDRQGDSWYFGIEGDGFLYHMVRIIIGTLIDIGRGRIEPNQVPMIIESGQRHMAKRTAPANGLYLENVFYDV</sequence>
<dbReference type="PANTHER" id="PTHR11142:SF0">
    <property type="entry name" value="TRNA PSEUDOURIDINE SYNTHASE-LIKE 1"/>
    <property type="match status" value="1"/>
</dbReference>
<evidence type="ECO:0000313" key="8">
    <source>
        <dbReference type="Proteomes" id="UP000746471"/>
    </source>
</evidence>